<evidence type="ECO:0000256" key="1">
    <source>
        <dbReference type="SAM" id="MobiDB-lite"/>
    </source>
</evidence>
<name>A0A0J9EPS9_AJEDA</name>
<organism evidence="2">
    <name type="scientific">Ajellomyces dermatitidis (strain ATCC 18188 / CBS 674.68)</name>
    <name type="common">Blastomyces dermatitidis</name>
    <dbReference type="NCBI Taxonomy" id="653446"/>
    <lineage>
        <taxon>Eukaryota</taxon>
        <taxon>Fungi</taxon>
        <taxon>Dikarya</taxon>
        <taxon>Ascomycota</taxon>
        <taxon>Pezizomycotina</taxon>
        <taxon>Eurotiomycetes</taxon>
        <taxon>Eurotiomycetidae</taxon>
        <taxon>Onygenales</taxon>
        <taxon>Ajellomycetaceae</taxon>
        <taxon>Blastomyces</taxon>
    </lineage>
</organism>
<evidence type="ECO:0000313" key="2">
    <source>
        <dbReference type="EMBL" id="KMW68016.1"/>
    </source>
</evidence>
<dbReference type="Proteomes" id="UP000007802">
    <property type="component" value="Unassembled WGS sequence"/>
</dbReference>
<sequence length="73" mass="7810">MVDQCSRSLACCEQSPAAFKCSSSPIDEQASPLNFSSTPSAAKNQESRADDWEDSDSNFDPKSDSHSGSHSLP</sequence>
<proteinExistence type="predicted"/>
<dbReference type="EMBL" id="GG749444">
    <property type="protein sequence ID" value="KMW68016.1"/>
    <property type="molecule type" value="Genomic_DNA"/>
</dbReference>
<dbReference type="AlphaFoldDB" id="A0A0J9EPS9"/>
<protein>
    <submittedName>
        <fullName evidence="2">Uncharacterized protein</fullName>
    </submittedName>
</protein>
<reference evidence="2" key="1">
    <citation type="submission" date="2010-03" db="EMBL/GenBank/DDBJ databases">
        <title>Annotation of Blastomyces dermatitidis strain ATCC 18188.</title>
        <authorList>
            <consortium name="The Broad Institute Genome Sequencing Platform"/>
            <consortium name="Broad Institute Genome Sequencing Center for Infectious Disease."/>
            <person name="Cuomo C."/>
            <person name="Klein B."/>
            <person name="Sullivan T."/>
            <person name="Heitman J."/>
            <person name="Young S."/>
            <person name="Zeng Q."/>
            <person name="Gargeya S."/>
            <person name="Alvarado L."/>
            <person name="Berlin A.M."/>
            <person name="Chapman S.B."/>
            <person name="Chen Z."/>
            <person name="Freedman E."/>
            <person name="Gellesch M."/>
            <person name="Goldberg J."/>
            <person name="Griggs A."/>
            <person name="Gujja S."/>
            <person name="Heilman E."/>
            <person name="Heiman D."/>
            <person name="Howarth C."/>
            <person name="Mehta T."/>
            <person name="Neiman D."/>
            <person name="Pearson M."/>
            <person name="Roberts A."/>
            <person name="Saif S."/>
            <person name="Shea T."/>
            <person name="Shenoy N."/>
            <person name="Sisk P."/>
            <person name="Stolte C."/>
            <person name="Sykes S."/>
            <person name="White J."/>
            <person name="Yandava C."/>
            <person name="Haas B."/>
            <person name="Nusbaum C."/>
            <person name="Birren B."/>
        </authorList>
    </citation>
    <scope>NUCLEOTIDE SEQUENCE</scope>
    <source>
        <strain evidence="2">ATCC 18188</strain>
    </source>
</reference>
<accession>A0A0J9EPS9</accession>
<gene>
    <name evidence="2" type="ORF">BDDG_12522</name>
</gene>
<feature type="compositionally biased region" description="Polar residues" evidence="1">
    <location>
        <begin position="21"/>
        <end position="44"/>
    </location>
</feature>
<feature type="region of interest" description="Disordered" evidence="1">
    <location>
        <begin position="17"/>
        <end position="73"/>
    </location>
</feature>